<evidence type="ECO:0000259" key="11">
    <source>
        <dbReference type="PROSITE" id="PS52015"/>
    </source>
</evidence>
<dbReference type="EMBL" id="JBJYXY010000001">
    <property type="protein sequence ID" value="MFN2975863.1"/>
    <property type="molecule type" value="Genomic_DNA"/>
</dbReference>
<comment type="similarity">
    <text evidence="2">Belongs to the TonB family.</text>
</comment>
<name>A0ABW9KKZ7_9BACT</name>
<feature type="domain" description="TonB C-terminal" evidence="11">
    <location>
        <begin position="263"/>
        <end position="352"/>
    </location>
</feature>
<proteinExistence type="inferred from homology"/>
<evidence type="ECO:0000256" key="5">
    <source>
        <dbReference type="ARBA" id="ARBA00022519"/>
    </source>
</evidence>
<dbReference type="InterPro" id="IPR037682">
    <property type="entry name" value="TonB_C"/>
</dbReference>
<reference evidence="12 13" key="1">
    <citation type="submission" date="2024-12" db="EMBL/GenBank/DDBJ databases">
        <authorList>
            <person name="Lee Y."/>
        </authorList>
    </citation>
    <scope>NUCLEOTIDE SEQUENCE [LARGE SCALE GENOMIC DNA]</scope>
    <source>
        <strain evidence="12 13">03SUJ4</strain>
    </source>
</reference>
<evidence type="ECO:0000256" key="4">
    <source>
        <dbReference type="ARBA" id="ARBA00022475"/>
    </source>
</evidence>
<keyword evidence="3" id="KW-0813">Transport</keyword>
<gene>
    <name evidence="12" type="ORF">ACK2TP_08820</name>
</gene>
<keyword evidence="5" id="KW-0997">Cell inner membrane</keyword>
<evidence type="ECO:0000256" key="8">
    <source>
        <dbReference type="ARBA" id="ARBA00022989"/>
    </source>
</evidence>
<dbReference type="InterPro" id="IPR006260">
    <property type="entry name" value="TonB/TolA_C"/>
</dbReference>
<dbReference type="PANTHER" id="PTHR33446">
    <property type="entry name" value="PROTEIN TONB-RELATED"/>
    <property type="match status" value="1"/>
</dbReference>
<evidence type="ECO:0000256" key="9">
    <source>
        <dbReference type="ARBA" id="ARBA00023136"/>
    </source>
</evidence>
<dbReference type="RefSeq" id="WP_263412628.1">
    <property type="nucleotide sequence ID" value="NZ_BAABBH010000001.1"/>
</dbReference>
<keyword evidence="4" id="KW-1003">Cell membrane</keyword>
<evidence type="ECO:0000256" key="10">
    <source>
        <dbReference type="SAM" id="MobiDB-lite"/>
    </source>
</evidence>
<evidence type="ECO:0000313" key="12">
    <source>
        <dbReference type="EMBL" id="MFN2975863.1"/>
    </source>
</evidence>
<accession>A0ABW9KKZ7</accession>
<dbReference type="Proteomes" id="UP001634747">
    <property type="component" value="Unassembled WGS sequence"/>
</dbReference>
<evidence type="ECO:0000256" key="6">
    <source>
        <dbReference type="ARBA" id="ARBA00022692"/>
    </source>
</evidence>
<comment type="subcellular location">
    <subcellularLocation>
        <location evidence="1">Cell inner membrane</location>
        <topology evidence="1">Single-pass membrane protein</topology>
        <orientation evidence="1">Periplasmic side</orientation>
    </subcellularLocation>
</comment>
<dbReference type="Gene3D" id="3.30.1150.10">
    <property type="match status" value="1"/>
</dbReference>
<dbReference type="InterPro" id="IPR051045">
    <property type="entry name" value="TonB-dependent_transducer"/>
</dbReference>
<keyword evidence="7" id="KW-0653">Protein transport</keyword>
<evidence type="ECO:0000313" key="13">
    <source>
        <dbReference type="Proteomes" id="UP001634747"/>
    </source>
</evidence>
<organism evidence="12 13">
    <name type="scientific">Terriglobus aquaticus</name>
    <dbReference type="NCBI Taxonomy" id="940139"/>
    <lineage>
        <taxon>Bacteria</taxon>
        <taxon>Pseudomonadati</taxon>
        <taxon>Acidobacteriota</taxon>
        <taxon>Terriglobia</taxon>
        <taxon>Terriglobales</taxon>
        <taxon>Acidobacteriaceae</taxon>
        <taxon>Terriglobus</taxon>
    </lineage>
</organism>
<protein>
    <submittedName>
        <fullName evidence="12">Energy transducer TonB</fullName>
    </submittedName>
</protein>
<dbReference type="Pfam" id="PF03544">
    <property type="entry name" value="TonB_C"/>
    <property type="match status" value="1"/>
</dbReference>
<evidence type="ECO:0000256" key="3">
    <source>
        <dbReference type="ARBA" id="ARBA00022448"/>
    </source>
</evidence>
<evidence type="ECO:0000256" key="7">
    <source>
        <dbReference type="ARBA" id="ARBA00022927"/>
    </source>
</evidence>
<evidence type="ECO:0000256" key="1">
    <source>
        <dbReference type="ARBA" id="ARBA00004383"/>
    </source>
</evidence>
<keyword evidence="6" id="KW-0812">Transmembrane</keyword>
<dbReference type="PROSITE" id="PS52015">
    <property type="entry name" value="TONB_CTD"/>
    <property type="match status" value="1"/>
</dbReference>
<evidence type="ECO:0000256" key="2">
    <source>
        <dbReference type="ARBA" id="ARBA00006555"/>
    </source>
</evidence>
<sequence>MANTLITPPELDDNRLEDSARKRRASGLVYGSDAGSAFRANDVPDLGQPKELEASANPFQSLIQNFRDAFFPEKLPPLELESKPIAVKDPMAVQRDPMSTAIAVGVHALAFLLIIWLSAKAIKKIVAPPKAPDKVISFNDVTPPPPVLPHAVKQSSGGGGGQHDIAPASKGAPPKFSLQPQIVPPSAPPKIQPKLAVEPTIVADPRNQMKSNLPNIGMVNGLAGPNVSMGTGNGSGIGSGNGAGYGSGNGYNIGGGLPRAGQNGVSIPQVIYQVDADFSEEARKAKFQGEVIVSLVVDANGHPQNVRVPRPIGMGLDEKAVEAVRQYRFKPATKNGQPIAVLMNVAVNFQIF</sequence>
<feature type="region of interest" description="Disordered" evidence="10">
    <location>
        <begin position="146"/>
        <end position="190"/>
    </location>
</feature>
<keyword evidence="8" id="KW-1133">Transmembrane helix</keyword>
<dbReference type="NCBIfam" id="TIGR01352">
    <property type="entry name" value="tonB_Cterm"/>
    <property type="match status" value="1"/>
</dbReference>
<comment type="caution">
    <text evidence="12">The sequence shown here is derived from an EMBL/GenBank/DDBJ whole genome shotgun (WGS) entry which is preliminary data.</text>
</comment>
<dbReference type="SUPFAM" id="SSF74653">
    <property type="entry name" value="TolA/TonB C-terminal domain"/>
    <property type="match status" value="1"/>
</dbReference>
<keyword evidence="9" id="KW-0472">Membrane</keyword>
<keyword evidence="13" id="KW-1185">Reference proteome</keyword>